<dbReference type="Proteomes" id="UP000591941">
    <property type="component" value="Unassembled WGS sequence"/>
</dbReference>
<dbReference type="InterPro" id="IPR002187">
    <property type="entry name" value="N-reg_PII"/>
</dbReference>
<evidence type="ECO:0000313" key="2">
    <source>
        <dbReference type="Proteomes" id="UP000591941"/>
    </source>
</evidence>
<organism evidence="1 2">
    <name type="scientific">Negativicoccus succinicivorans</name>
    <dbReference type="NCBI Taxonomy" id="620903"/>
    <lineage>
        <taxon>Bacteria</taxon>
        <taxon>Bacillati</taxon>
        <taxon>Bacillota</taxon>
        <taxon>Negativicutes</taxon>
        <taxon>Veillonellales</taxon>
        <taxon>Veillonellaceae</taxon>
        <taxon>Negativicoccus</taxon>
    </lineage>
</organism>
<dbReference type="InterPro" id="IPR015867">
    <property type="entry name" value="N-reg_PII/ATP_PRibTrfase_C"/>
</dbReference>
<dbReference type="SUPFAM" id="SSF54913">
    <property type="entry name" value="GlnB-like"/>
    <property type="match status" value="1"/>
</dbReference>
<dbReference type="RefSeq" id="WP_159822938.1">
    <property type="nucleotide sequence ID" value="NZ_JACHHI010000002.1"/>
</dbReference>
<dbReference type="GO" id="GO:0030234">
    <property type="term" value="F:enzyme regulator activity"/>
    <property type="evidence" value="ECO:0007669"/>
    <property type="project" value="InterPro"/>
</dbReference>
<dbReference type="Gene3D" id="3.30.70.120">
    <property type="match status" value="1"/>
</dbReference>
<dbReference type="EMBL" id="JACHHI010000002">
    <property type="protein sequence ID" value="MBB6477618.1"/>
    <property type="molecule type" value="Genomic_DNA"/>
</dbReference>
<proteinExistence type="predicted"/>
<reference evidence="1 2" key="1">
    <citation type="submission" date="2020-08" db="EMBL/GenBank/DDBJ databases">
        <title>Genomic Encyclopedia of Type Strains, Phase IV (KMG-IV): sequencing the most valuable type-strain genomes for metagenomic binning, comparative biology and taxonomic classification.</title>
        <authorList>
            <person name="Goeker M."/>
        </authorList>
    </citation>
    <scope>NUCLEOTIDE SEQUENCE [LARGE SCALE GENOMIC DNA]</scope>
    <source>
        <strain evidence="1 2">DSM 21255</strain>
    </source>
</reference>
<accession>A0A841R496</accession>
<dbReference type="OrthoDB" id="9803021at2"/>
<dbReference type="GeneID" id="93485920"/>
<sequence length="219" mass="23991">MRESCYWIMVFVLNHGEGADLSAAFHHEHVSGVTVMPAKGSISNSFLAKLGMREIRKDLVFAIEERERARVLLPQMVERFKLVKKNRGIAYALPITGIYGSHALNECKVEKEEGEDIMWQVIYTVVDKGGANAVIESAGAAGARGGTILRGRGSASRNTTMIFDFPIEPEKEVVMVLAPQEKVQSIVGAISNKLHIDEPGHGIIFVQDVAAAYGLVEQK</sequence>
<dbReference type="InterPro" id="IPR011322">
    <property type="entry name" value="N-reg_PII-like_a/b"/>
</dbReference>
<name>A0A841R496_9FIRM</name>
<evidence type="ECO:0000313" key="1">
    <source>
        <dbReference type="EMBL" id="MBB6477618.1"/>
    </source>
</evidence>
<keyword evidence="2" id="KW-1185">Reference proteome</keyword>
<gene>
    <name evidence="1" type="ORF">HNR45_000648</name>
</gene>
<dbReference type="GO" id="GO:0006808">
    <property type="term" value="P:regulation of nitrogen utilization"/>
    <property type="evidence" value="ECO:0007669"/>
    <property type="project" value="InterPro"/>
</dbReference>
<dbReference type="PROSITE" id="PS51343">
    <property type="entry name" value="PII_GLNB_DOM"/>
    <property type="match status" value="1"/>
</dbReference>
<comment type="caution">
    <text evidence="1">The sequence shown here is derived from an EMBL/GenBank/DDBJ whole genome shotgun (WGS) entry which is preliminary data.</text>
</comment>
<dbReference type="SMART" id="SM00938">
    <property type="entry name" value="P-II"/>
    <property type="match status" value="1"/>
</dbReference>
<dbReference type="Pfam" id="PF00543">
    <property type="entry name" value="P-II"/>
    <property type="match status" value="1"/>
</dbReference>
<protein>
    <submittedName>
        <fullName evidence="1">Nitrogen regulatory protein PII</fullName>
    </submittedName>
</protein>
<dbReference type="AlphaFoldDB" id="A0A841R496"/>